<accession>A0A853F995</accession>
<dbReference type="GO" id="GO:0006935">
    <property type="term" value="P:chemotaxis"/>
    <property type="evidence" value="ECO:0007669"/>
    <property type="project" value="UniProtKB-KW"/>
</dbReference>
<evidence type="ECO:0000256" key="2">
    <source>
        <dbReference type="ARBA" id="ARBA00004162"/>
    </source>
</evidence>
<dbReference type="PANTHER" id="PTHR35091:SF2">
    <property type="entry name" value="FLAGELLAR PROTEIN FLIL"/>
    <property type="match status" value="1"/>
</dbReference>
<evidence type="ECO:0000256" key="6">
    <source>
        <dbReference type="ARBA" id="ARBA00022692"/>
    </source>
</evidence>
<keyword evidence="6 10" id="KW-0812">Transmembrane</keyword>
<dbReference type="PANTHER" id="PTHR35091">
    <property type="entry name" value="FLAGELLAR PROTEIN FLIL"/>
    <property type="match status" value="1"/>
</dbReference>
<evidence type="ECO:0000256" key="1">
    <source>
        <dbReference type="ARBA" id="ARBA00002254"/>
    </source>
</evidence>
<evidence type="ECO:0000256" key="5">
    <source>
        <dbReference type="ARBA" id="ARBA00022500"/>
    </source>
</evidence>
<evidence type="ECO:0000256" key="8">
    <source>
        <dbReference type="ARBA" id="ARBA00022989"/>
    </source>
</evidence>
<dbReference type="Pfam" id="PF03748">
    <property type="entry name" value="FliL"/>
    <property type="match status" value="1"/>
</dbReference>
<gene>
    <name evidence="11" type="primary">fliL</name>
    <name evidence="11" type="ORF">H0A68_01385</name>
</gene>
<comment type="function">
    <text evidence="1 10">Controls the rotational direction of flagella during chemotaxis.</text>
</comment>
<proteinExistence type="inferred from homology"/>
<dbReference type="GO" id="GO:0009425">
    <property type="term" value="C:bacterial-type flagellum basal body"/>
    <property type="evidence" value="ECO:0007669"/>
    <property type="project" value="InterPro"/>
</dbReference>
<dbReference type="EMBL" id="JACCEW010000001">
    <property type="protein sequence ID" value="NYT35510.1"/>
    <property type="molecule type" value="Genomic_DNA"/>
</dbReference>
<dbReference type="Proteomes" id="UP000580517">
    <property type="component" value="Unassembled WGS sequence"/>
</dbReference>
<evidence type="ECO:0000256" key="10">
    <source>
        <dbReference type="RuleBase" id="RU364125"/>
    </source>
</evidence>
<dbReference type="GO" id="GO:0005886">
    <property type="term" value="C:plasma membrane"/>
    <property type="evidence" value="ECO:0007669"/>
    <property type="project" value="UniProtKB-SubCell"/>
</dbReference>
<evidence type="ECO:0000256" key="7">
    <source>
        <dbReference type="ARBA" id="ARBA00022779"/>
    </source>
</evidence>
<dbReference type="GO" id="GO:0071978">
    <property type="term" value="P:bacterial-type flagellum-dependent swarming motility"/>
    <property type="evidence" value="ECO:0007669"/>
    <property type="project" value="TreeGrafter"/>
</dbReference>
<comment type="caution">
    <text evidence="11">The sequence shown here is derived from an EMBL/GenBank/DDBJ whole genome shotgun (WGS) entry which is preliminary data.</text>
</comment>
<comment type="subcellular location">
    <subcellularLocation>
        <location evidence="10">Cell inner membrane</location>
    </subcellularLocation>
    <subcellularLocation>
        <location evidence="2">Cell membrane</location>
        <topology evidence="2">Single-pass membrane protein</topology>
    </subcellularLocation>
</comment>
<evidence type="ECO:0000256" key="9">
    <source>
        <dbReference type="ARBA" id="ARBA00023136"/>
    </source>
</evidence>
<evidence type="ECO:0000313" key="12">
    <source>
        <dbReference type="Proteomes" id="UP000580517"/>
    </source>
</evidence>
<keyword evidence="10" id="KW-0997">Cell inner membrane</keyword>
<dbReference type="NCBIfam" id="NF005435">
    <property type="entry name" value="PRK07021.1"/>
    <property type="match status" value="1"/>
</dbReference>
<keyword evidence="4" id="KW-1003">Cell membrane</keyword>
<keyword evidence="11" id="KW-0969">Cilium</keyword>
<dbReference type="AlphaFoldDB" id="A0A853F995"/>
<dbReference type="InterPro" id="IPR005503">
    <property type="entry name" value="FliL"/>
</dbReference>
<keyword evidence="7 10" id="KW-0283">Flagellar rotation</keyword>
<feature type="transmembrane region" description="Helical" evidence="10">
    <location>
        <begin position="12"/>
        <end position="33"/>
    </location>
</feature>
<reference evidence="11 12" key="1">
    <citation type="submission" date="2020-07" db="EMBL/GenBank/DDBJ databases">
        <title>Taxonomic revisions and descriptions of new bacterial species based on genomic comparisons in the high-G+C-content subgroup of the family Alcaligenaceae.</title>
        <authorList>
            <person name="Szabo A."/>
            <person name="Felfoldi T."/>
        </authorList>
    </citation>
    <scope>NUCLEOTIDE SEQUENCE [LARGE SCALE GENOMIC DNA]</scope>
    <source>
        <strain evidence="11 12">DSM 25264</strain>
    </source>
</reference>
<protein>
    <recommendedName>
        <fullName evidence="10">Flagellar protein FliL</fullName>
    </recommendedName>
</protein>
<name>A0A853F995_9BURK</name>
<dbReference type="RefSeq" id="WP_167668808.1">
    <property type="nucleotide sequence ID" value="NZ_JACCEW010000001.1"/>
</dbReference>
<evidence type="ECO:0000256" key="3">
    <source>
        <dbReference type="ARBA" id="ARBA00008281"/>
    </source>
</evidence>
<evidence type="ECO:0000313" key="11">
    <source>
        <dbReference type="EMBL" id="NYT35510.1"/>
    </source>
</evidence>
<sequence>MSQKQANAFSSAIKSVVGVVLIAAASAGAALFYQDYAQLGGAHADPAPAPTPAPDPIFSPLEPFTVTLNSEDMTRILYVAVTLRLADSDSAAVINTYMPEVRDRALRLLSEQLPETVQTPDGRAKLVSGLQTTLSQPYEPAPKPPKITDVLFTAFVVQ</sequence>
<keyword evidence="12" id="KW-1185">Reference proteome</keyword>
<keyword evidence="9 10" id="KW-0472">Membrane</keyword>
<keyword evidence="5 10" id="KW-0145">Chemotaxis</keyword>
<keyword evidence="11" id="KW-0966">Cell projection</keyword>
<keyword evidence="11" id="KW-0282">Flagellum</keyword>
<evidence type="ECO:0000256" key="4">
    <source>
        <dbReference type="ARBA" id="ARBA00022475"/>
    </source>
</evidence>
<organism evidence="11 12">
    <name type="scientific">Allopusillimonas soli</name>
    <dbReference type="NCBI Taxonomy" id="659016"/>
    <lineage>
        <taxon>Bacteria</taxon>
        <taxon>Pseudomonadati</taxon>
        <taxon>Pseudomonadota</taxon>
        <taxon>Betaproteobacteria</taxon>
        <taxon>Burkholderiales</taxon>
        <taxon>Alcaligenaceae</taxon>
        <taxon>Allopusillimonas</taxon>
    </lineage>
</organism>
<comment type="similarity">
    <text evidence="3 10">Belongs to the FliL family.</text>
</comment>
<keyword evidence="8 10" id="KW-1133">Transmembrane helix</keyword>